<comment type="caution">
    <text evidence="1">The sequence shown here is derived from an EMBL/GenBank/DDBJ whole genome shotgun (WGS) entry which is preliminary data.</text>
</comment>
<gene>
    <name evidence="1" type="ORF">ACFQLX_02125</name>
</gene>
<evidence type="ECO:0000313" key="1">
    <source>
        <dbReference type="EMBL" id="MFC7216974.1"/>
    </source>
</evidence>
<reference evidence="2" key="1">
    <citation type="journal article" date="2019" name="Int. J. Syst. Evol. Microbiol.">
        <title>The Global Catalogue of Microorganisms (GCM) 10K type strain sequencing project: providing services to taxonomists for standard genome sequencing and annotation.</title>
        <authorList>
            <consortium name="The Broad Institute Genomics Platform"/>
            <consortium name="The Broad Institute Genome Sequencing Center for Infectious Disease"/>
            <person name="Wu L."/>
            <person name="Ma J."/>
        </authorList>
    </citation>
    <scope>NUCLEOTIDE SEQUENCE [LARGE SCALE GENOMIC DNA]</scope>
    <source>
        <strain evidence="2">CGMCC 1.13681</strain>
    </source>
</reference>
<proteinExistence type="predicted"/>
<dbReference type="Gene3D" id="3.30.530.20">
    <property type="match status" value="1"/>
</dbReference>
<keyword evidence="2" id="KW-1185">Reference proteome</keyword>
<dbReference type="EMBL" id="JBHSZO010000002">
    <property type="protein sequence ID" value="MFC7216974.1"/>
    <property type="molecule type" value="Genomic_DNA"/>
</dbReference>
<dbReference type="Proteomes" id="UP001596413">
    <property type="component" value="Unassembled WGS sequence"/>
</dbReference>
<accession>A0ABW2GDA1</accession>
<organism evidence="1 2">
    <name type="scientific">Streptomyces polyrhachis</name>
    <dbReference type="NCBI Taxonomy" id="1282885"/>
    <lineage>
        <taxon>Bacteria</taxon>
        <taxon>Bacillati</taxon>
        <taxon>Actinomycetota</taxon>
        <taxon>Actinomycetes</taxon>
        <taxon>Kitasatosporales</taxon>
        <taxon>Streptomycetaceae</taxon>
        <taxon>Streptomyces</taxon>
    </lineage>
</organism>
<sequence>MEPLPYVDDQDRVIHASPEQVWPALLATARANGTSPPGPIARAMRLAPAVRGGDWSLPQVGDSVPGFQVTAIEPLRRVELRGGHRFSTYRLDFTLDDLDGHVRLHATTWAAFPGVGGRIYRALVIGSGGHRMIVGRMLRDVEQRVAA</sequence>
<dbReference type="SUPFAM" id="SSF55961">
    <property type="entry name" value="Bet v1-like"/>
    <property type="match status" value="1"/>
</dbReference>
<evidence type="ECO:0000313" key="2">
    <source>
        <dbReference type="Proteomes" id="UP001596413"/>
    </source>
</evidence>
<dbReference type="InterPro" id="IPR023393">
    <property type="entry name" value="START-like_dom_sf"/>
</dbReference>
<protein>
    <submittedName>
        <fullName evidence="1">SRPBCC domain-containing protein</fullName>
    </submittedName>
</protein>
<dbReference type="RefSeq" id="WP_386411185.1">
    <property type="nucleotide sequence ID" value="NZ_JBHSZO010000002.1"/>
</dbReference>
<name>A0ABW2GDA1_9ACTN</name>